<evidence type="ECO:0000259" key="4">
    <source>
        <dbReference type="PROSITE" id="PS50868"/>
    </source>
</evidence>
<evidence type="ECO:0000256" key="3">
    <source>
        <dbReference type="ARBA" id="ARBA00022691"/>
    </source>
</evidence>
<dbReference type="GO" id="GO:0032259">
    <property type="term" value="P:methylation"/>
    <property type="evidence" value="ECO:0007669"/>
    <property type="project" value="UniProtKB-KW"/>
</dbReference>
<evidence type="ECO:0000256" key="2">
    <source>
        <dbReference type="ARBA" id="ARBA00022679"/>
    </source>
</evidence>
<dbReference type="SUPFAM" id="SSF82199">
    <property type="entry name" value="SET domain"/>
    <property type="match status" value="1"/>
</dbReference>
<dbReference type="PROSITE" id="PS50868">
    <property type="entry name" value="POST_SET"/>
    <property type="match status" value="1"/>
</dbReference>
<dbReference type="AlphaFoldDB" id="A0A409VDT6"/>
<dbReference type="InterPro" id="IPR003616">
    <property type="entry name" value="Post-SET_dom"/>
</dbReference>
<dbReference type="InterPro" id="IPR001214">
    <property type="entry name" value="SET_dom"/>
</dbReference>
<dbReference type="InterPro" id="IPR053201">
    <property type="entry name" value="Flavunoidine_N-MTase"/>
</dbReference>
<dbReference type="STRING" id="181874.A0A409VDT6"/>
<keyword evidence="3" id="KW-0949">S-adenosyl-L-methionine</keyword>
<dbReference type="PANTHER" id="PTHR12350">
    <property type="entry name" value="HISTONE-LYSINE N-METHYLTRANSFERASE-RELATED"/>
    <property type="match status" value="1"/>
</dbReference>
<proteinExistence type="predicted"/>
<dbReference type="Proteomes" id="UP000284842">
    <property type="component" value="Unassembled WGS sequence"/>
</dbReference>
<dbReference type="PANTHER" id="PTHR12350:SF19">
    <property type="entry name" value="SET DOMAIN-CONTAINING PROTEIN"/>
    <property type="match status" value="1"/>
</dbReference>
<keyword evidence="2" id="KW-0808">Transferase</keyword>
<dbReference type="OrthoDB" id="5984008at2759"/>
<evidence type="ECO:0000313" key="5">
    <source>
        <dbReference type="EMBL" id="PPQ63400.1"/>
    </source>
</evidence>
<protein>
    <recommendedName>
        <fullName evidence="4">Post-SET domain-containing protein</fullName>
    </recommendedName>
</protein>
<organism evidence="5 6">
    <name type="scientific">Panaeolus cyanescens</name>
    <dbReference type="NCBI Taxonomy" id="181874"/>
    <lineage>
        <taxon>Eukaryota</taxon>
        <taxon>Fungi</taxon>
        <taxon>Dikarya</taxon>
        <taxon>Basidiomycota</taxon>
        <taxon>Agaricomycotina</taxon>
        <taxon>Agaricomycetes</taxon>
        <taxon>Agaricomycetidae</taxon>
        <taxon>Agaricales</taxon>
        <taxon>Agaricineae</taxon>
        <taxon>Galeropsidaceae</taxon>
        <taxon>Panaeolus</taxon>
    </lineage>
</organism>
<dbReference type="Gene3D" id="2.170.270.10">
    <property type="entry name" value="SET domain"/>
    <property type="match status" value="1"/>
</dbReference>
<evidence type="ECO:0000256" key="1">
    <source>
        <dbReference type="ARBA" id="ARBA00022603"/>
    </source>
</evidence>
<feature type="domain" description="Post-SET" evidence="4">
    <location>
        <begin position="121"/>
        <end position="137"/>
    </location>
</feature>
<sequence length="178" mass="20241">MPKPTQKSYVPTHRDFLVEFAPGEYRSSLRTLKAFNAGDVLTPLSGLTSGKKAYTSVQCGRDQHYELNSDLVYINHSCEPNVAFDMSSPDPKKWHLRALKRIEAGDTLEFFYPSTEWDMDQPFNCECGTPSCIGTIQGAKYLSKKELLARGYVSPWIIELTEERDRRSPRSQKVASRL</sequence>
<name>A0A409VDT6_9AGAR</name>
<dbReference type="InterPro" id="IPR046341">
    <property type="entry name" value="SET_dom_sf"/>
</dbReference>
<keyword evidence="1" id="KW-0489">Methyltransferase</keyword>
<dbReference type="InParanoid" id="A0A409VDT6"/>
<reference evidence="5 6" key="1">
    <citation type="journal article" date="2018" name="Evol. Lett.">
        <title>Horizontal gene cluster transfer increased hallucinogenic mushroom diversity.</title>
        <authorList>
            <person name="Reynolds H.T."/>
            <person name="Vijayakumar V."/>
            <person name="Gluck-Thaler E."/>
            <person name="Korotkin H.B."/>
            <person name="Matheny P.B."/>
            <person name="Slot J.C."/>
        </authorList>
    </citation>
    <scope>NUCLEOTIDE SEQUENCE [LARGE SCALE GENOMIC DNA]</scope>
    <source>
        <strain evidence="5 6">2629</strain>
    </source>
</reference>
<dbReference type="EMBL" id="NHTK01006124">
    <property type="protein sequence ID" value="PPQ63400.1"/>
    <property type="molecule type" value="Genomic_DNA"/>
</dbReference>
<dbReference type="GO" id="GO:0008168">
    <property type="term" value="F:methyltransferase activity"/>
    <property type="evidence" value="ECO:0007669"/>
    <property type="project" value="UniProtKB-KW"/>
</dbReference>
<comment type="caution">
    <text evidence="5">The sequence shown here is derived from an EMBL/GenBank/DDBJ whole genome shotgun (WGS) entry which is preliminary data.</text>
</comment>
<evidence type="ECO:0000313" key="6">
    <source>
        <dbReference type="Proteomes" id="UP000284842"/>
    </source>
</evidence>
<accession>A0A409VDT6</accession>
<keyword evidence="6" id="KW-1185">Reference proteome</keyword>
<gene>
    <name evidence="5" type="ORF">CVT24_005665</name>
</gene>
<dbReference type="Pfam" id="PF00856">
    <property type="entry name" value="SET"/>
    <property type="match status" value="1"/>
</dbReference>